<dbReference type="Pfam" id="PF01081">
    <property type="entry name" value="Aldolase"/>
    <property type="match status" value="1"/>
</dbReference>
<dbReference type="RefSeq" id="WP_055733264.1">
    <property type="nucleotide sequence ID" value="NZ_BMDY01000015.1"/>
</dbReference>
<gene>
    <name evidence="6" type="ORF">GCM10007414_25330</name>
</gene>
<accession>A0ABQ1I3A0</accession>
<evidence type="ECO:0000313" key="7">
    <source>
        <dbReference type="Proteomes" id="UP000651977"/>
    </source>
</evidence>
<dbReference type="InterPro" id="IPR013785">
    <property type="entry name" value="Aldolase_TIM"/>
</dbReference>
<dbReference type="NCBIfam" id="TIGR01182">
    <property type="entry name" value="eda"/>
    <property type="match status" value="1"/>
</dbReference>
<evidence type="ECO:0000256" key="3">
    <source>
        <dbReference type="ARBA" id="ARBA00011233"/>
    </source>
</evidence>
<comment type="caution">
    <text evidence="6">The sequence shown here is derived from an EMBL/GenBank/DDBJ whole genome shotgun (WGS) entry which is preliminary data.</text>
</comment>
<protein>
    <submittedName>
        <fullName evidence="6">Ketohydroxyglutarate aldolase</fullName>
    </submittedName>
</protein>
<dbReference type="PANTHER" id="PTHR30246">
    <property type="entry name" value="2-KETO-3-DEOXY-6-PHOSPHOGLUCONATE ALDOLASE"/>
    <property type="match status" value="1"/>
</dbReference>
<dbReference type="Proteomes" id="UP000651977">
    <property type="component" value="Unassembled WGS sequence"/>
</dbReference>
<proteinExistence type="inferred from homology"/>
<organism evidence="6 7">
    <name type="scientific">Agarivorans gilvus</name>
    <dbReference type="NCBI Taxonomy" id="680279"/>
    <lineage>
        <taxon>Bacteria</taxon>
        <taxon>Pseudomonadati</taxon>
        <taxon>Pseudomonadota</taxon>
        <taxon>Gammaproteobacteria</taxon>
        <taxon>Alteromonadales</taxon>
        <taxon>Alteromonadaceae</taxon>
        <taxon>Agarivorans</taxon>
    </lineage>
</organism>
<evidence type="ECO:0000256" key="2">
    <source>
        <dbReference type="ARBA" id="ARBA00006906"/>
    </source>
</evidence>
<evidence type="ECO:0000256" key="5">
    <source>
        <dbReference type="ARBA" id="ARBA00023277"/>
    </source>
</evidence>
<comment type="pathway">
    <text evidence="1">Carbohydrate acid metabolism.</text>
</comment>
<name>A0ABQ1I3A0_9ALTE</name>
<dbReference type="InterPro" id="IPR031338">
    <property type="entry name" value="KDPG/KHG_AS_2"/>
</dbReference>
<dbReference type="SUPFAM" id="SSF51569">
    <property type="entry name" value="Aldolase"/>
    <property type="match status" value="1"/>
</dbReference>
<keyword evidence="7" id="KW-1185">Reference proteome</keyword>
<dbReference type="InterPro" id="IPR000887">
    <property type="entry name" value="Aldlse_KDPG_KHG"/>
</dbReference>
<sequence>MQQIIERLSKHKVVPVIAVDKAEDILPLGEQLQANGLPVAEITYRSDAASKAIELLREAYPDMLIGAGTVLNEKQVIAAKQAGADFIVSPGLNPNTVRACQKHNIAIIPGVNNPSTAEQAIELGLDTVKFFPAEPSGGIAMLKSLLAPYSMLKIMPTGGINAKNIQSYLDVTGVVACGGSWMVDKSLINSGKWEELGELIADIVKQLK</sequence>
<keyword evidence="4" id="KW-0456">Lyase</keyword>
<dbReference type="CDD" id="cd00452">
    <property type="entry name" value="KDPG_aldolase"/>
    <property type="match status" value="1"/>
</dbReference>
<evidence type="ECO:0000256" key="1">
    <source>
        <dbReference type="ARBA" id="ARBA00004761"/>
    </source>
</evidence>
<reference evidence="7" key="1">
    <citation type="journal article" date="2019" name="Int. J. Syst. Evol. Microbiol.">
        <title>The Global Catalogue of Microorganisms (GCM) 10K type strain sequencing project: providing services to taxonomists for standard genome sequencing and annotation.</title>
        <authorList>
            <consortium name="The Broad Institute Genomics Platform"/>
            <consortium name="The Broad Institute Genome Sequencing Center for Infectious Disease"/>
            <person name="Wu L."/>
            <person name="Ma J."/>
        </authorList>
    </citation>
    <scope>NUCLEOTIDE SEQUENCE [LARGE SCALE GENOMIC DNA]</scope>
    <source>
        <strain evidence="7">CGMCC 1.10131</strain>
    </source>
</reference>
<comment type="similarity">
    <text evidence="2">Belongs to the KHG/KDPG aldolase family.</text>
</comment>
<dbReference type="EMBL" id="BMDY01000015">
    <property type="protein sequence ID" value="GGB10870.1"/>
    <property type="molecule type" value="Genomic_DNA"/>
</dbReference>
<comment type="subunit">
    <text evidence="3">Homotrimer.</text>
</comment>
<dbReference type="PANTHER" id="PTHR30246:SF1">
    <property type="entry name" value="2-DEHYDRO-3-DEOXY-6-PHOSPHOGALACTONATE ALDOLASE-RELATED"/>
    <property type="match status" value="1"/>
</dbReference>
<evidence type="ECO:0000256" key="4">
    <source>
        <dbReference type="ARBA" id="ARBA00023239"/>
    </source>
</evidence>
<keyword evidence="5" id="KW-0119">Carbohydrate metabolism</keyword>
<evidence type="ECO:0000313" key="6">
    <source>
        <dbReference type="EMBL" id="GGB10870.1"/>
    </source>
</evidence>
<dbReference type="NCBIfam" id="NF004325">
    <property type="entry name" value="PRK05718.1"/>
    <property type="match status" value="1"/>
</dbReference>
<dbReference type="PROSITE" id="PS00160">
    <property type="entry name" value="ALDOLASE_KDPG_KHG_2"/>
    <property type="match status" value="1"/>
</dbReference>
<dbReference type="Gene3D" id="3.20.20.70">
    <property type="entry name" value="Aldolase class I"/>
    <property type="match status" value="1"/>
</dbReference>